<evidence type="ECO:0000259" key="7">
    <source>
        <dbReference type="Pfam" id="PF00081"/>
    </source>
</evidence>
<dbReference type="PRINTS" id="PR01703">
    <property type="entry name" value="MNSODISMTASE"/>
</dbReference>
<comment type="catalytic activity">
    <reaction evidence="6">
        <text>2 superoxide + 2 H(+) = H2O2 + O2</text>
        <dbReference type="Rhea" id="RHEA:20696"/>
        <dbReference type="ChEBI" id="CHEBI:15378"/>
        <dbReference type="ChEBI" id="CHEBI:15379"/>
        <dbReference type="ChEBI" id="CHEBI:16240"/>
        <dbReference type="ChEBI" id="CHEBI:18421"/>
        <dbReference type="EC" id="1.15.1.1"/>
    </reaction>
</comment>
<dbReference type="InterPro" id="IPR006311">
    <property type="entry name" value="TAT_signal"/>
</dbReference>
<gene>
    <name evidence="9" type="primary">sodA</name>
    <name evidence="9" type="ORF">Pla175_00660</name>
</gene>
<reference evidence="9 10" key="1">
    <citation type="submission" date="2019-02" db="EMBL/GenBank/DDBJ databases">
        <title>Deep-cultivation of Planctomycetes and their phenomic and genomic characterization uncovers novel biology.</title>
        <authorList>
            <person name="Wiegand S."/>
            <person name="Jogler M."/>
            <person name="Boedeker C."/>
            <person name="Pinto D."/>
            <person name="Vollmers J."/>
            <person name="Rivas-Marin E."/>
            <person name="Kohn T."/>
            <person name="Peeters S.H."/>
            <person name="Heuer A."/>
            <person name="Rast P."/>
            <person name="Oberbeckmann S."/>
            <person name="Bunk B."/>
            <person name="Jeske O."/>
            <person name="Meyerdierks A."/>
            <person name="Storesund J.E."/>
            <person name="Kallscheuer N."/>
            <person name="Luecker S."/>
            <person name="Lage O.M."/>
            <person name="Pohl T."/>
            <person name="Merkel B.J."/>
            <person name="Hornburger P."/>
            <person name="Mueller R.-W."/>
            <person name="Bruemmer F."/>
            <person name="Labrenz M."/>
            <person name="Spormann A.M."/>
            <person name="Op den Camp H."/>
            <person name="Overmann J."/>
            <person name="Amann R."/>
            <person name="Jetten M.S.M."/>
            <person name="Mascher T."/>
            <person name="Medema M.H."/>
            <person name="Devos D.P."/>
            <person name="Kaster A.-K."/>
            <person name="Ovreas L."/>
            <person name="Rohde M."/>
            <person name="Galperin M.Y."/>
            <person name="Jogler C."/>
        </authorList>
    </citation>
    <scope>NUCLEOTIDE SEQUENCE [LARGE SCALE GENOMIC DNA]</scope>
    <source>
        <strain evidence="9 10">Pla175</strain>
    </source>
</reference>
<dbReference type="EMBL" id="CP036291">
    <property type="protein sequence ID" value="QDU86716.1"/>
    <property type="molecule type" value="Genomic_DNA"/>
</dbReference>
<dbReference type="Pfam" id="PF02777">
    <property type="entry name" value="Sod_Fe_C"/>
    <property type="match status" value="1"/>
</dbReference>
<comment type="similarity">
    <text evidence="1 6">Belongs to the iron/manganese superoxide dismutase family.</text>
</comment>
<dbReference type="OrthoDB" id="9803125at2"/>
<feature type="binding site" evidence="5">
    <location>
        <position position="196"/>
    </location>
    <ligand>
        <name>Mn(2+)</name>
        <dbReference type="ChEBI" id="CHEBI:29035"/>
    </ligand>
</feature>
<dbReference type="InterPro" id="IPR001189">
    <property type="entry name" value="Mn/Fe_SOD"/>
</dbReference>
<evidence type="ECO:0000256" key="1">
    <source>
        <dbReference type="ARBA" id="ARBA00008714"/>
    </source>
</evidence>
<name>A0A518D5G8_9BACT</name>
<dbReference type="Gene3D" id="3.55.40.20">
    <property type="entry name" value="Iron/manganese superoxide dismutase, C-terminal domain"/>
    <property type="match status" value="1"/>
</dbReference>
<evidence type="ECO:0000256" key="6">
    <source>
        <dbReference type="RuleBase" id="RU000414"/>
    </source>
</evidence>
<sequence length="235" mass="25648">MVSRRSFLQASAGTMAAGAMFSPLGMRSARAATPFKPIELPYAFDALEPFIDARTMEIHYGKHYAGYIEKLNAAVAANPELEGMRPAALVAKWKSLPEAAQTAVRNNGGGMVNHSFFWKVMGPNAGGKPKGKVAEMIGAQLGGFDKFKADFAAAAGSRFGSGWAWLVAKGDQLQIVSTPNQDSPLTMGLRPLLGIDVWEHAYYLKYQNRRADYIDAWWNVVNWDQVEENAKSAMG</sequence>
<dbReference type="PANTHER" id="PTHR43595">
    <property type="entry name" value="37S RIBOSOMAL PROTEIN S26, MITOCHONDRIAL"/>
    <property type="match status" value="1"/>
</dbReference>
<feature type="domain" description="Manganese/iron superoxide dismutase C-terminal" evidence="8">
    <location>
        <begin position="129"/>
        <end position="229"/>
    </location>
</feature>
<dbReference type="KEGG" id="pnd:Pla175_00660"/>
<protein>
    <recommendedName>
        <fullName evidence="2 6">Superoxide dismutase</fullName>
        <ecNumber evidence="2 6">1.15.1.1</ecNumber>
    </recommendedName>
</protein>
<proteinExistence type="inferred from homology"/>
<dbReference type="PANTHER" id="PTHR43595:SF2">
    <property type="entry name" value="SMALL RIBOSOMAL SUBUNIT PROTEIN MS42"/>
    <property type="match status" value="1"/>
</dbReference>
<dbReference type="FunFam" id="3.55.40.20:FF:000001">
    <property type="entry name" value="Superoxide dismutase"/>
    <property type="match status" value="1"/>
</dbReference>
<accession>A0A518D5G8</accession>
<feature type="binding site" evidence="5">
    <location>
        <position position="200"/>
    </location>
    <ligand>
        <name>Mn(2+)</name>
        <dbReference type="ChEBI" id="CHEBI:29035"/>
    </ligand>
</feature>
<dbReference type="Gene3D" id="1.10.287.990">
    <property type="entry name" value="Fe,Mn superoxide dismutase (SOD) domain"/>
    <property type="match status" value="1"/>
</dbReference>
<dbReference type="InterPro" id="IPR019833">
    <property type="entry name" value="Mn/Fe_SOD_BS"/>
</dbReference>
<dbReference type="Proteomes" id="UP000317429">
    <property type="component" value="Chromosome"/>
</dbReference>
<evidence type="ECO:0000313" key="9">
    <source>
        <dbReference type="EMBL" id="QDU86716.1"/>
    </source>
</evidence>
<comment type="function">
    <text evidence="6">Destroys radicals which are normally produced within the cells and which are toxic to biological systems.</text>
</comment>
<feature type="binding site" evidence="5">
    <location>
        <position position="59"/>
    </location>
    <ligand>
        <name>Mn(2+)</name>
        <dbReference type="ChEBI" id="CHEBI:29035"/>
    </ligand>
</feature>
<evidence type="ECO:0000259" key="8">
    <source>
        <dbReference type="Pfam" id="PF02777"/>
    </source>
</evidence>
<dbReference type="GO" id="GO:0005737">
    <property type="term" value="C:cytoplasm"/>
    <property type="evidence" value="ECO:0007669"/>
    <property type="project" value="TreeGrafter"/>
</dbReference>
<dbReference type="InterPro" id="IPR019831">
    <property type="entry name" value="Mn/Fe_SOD_N"/>
</dbReference>
<feature type="binding site" evidence="5">
    <location>
        <position position="114"/>
    </location>
    <ligand>
        <name>Mn(2+)</name>
        <dbReference type="ChEBI" id="CHEBI:29035"/>
    </ligand>
</feature>
<dbReference type="InterPro" id="IPR036314">
    <property type="entry name" value="SOD_C_sf"/>
</dbReference>
<keyword evidence="4 6" id="KW-0560">Oxidoreductase</keyword>
<dbReference type="PROSITE" id="PS51318">
    <property type="entry name" value="TAT"/>
    <property type="match status" value="1"/>
</dbReference>
<keyword evidence="10" id="KW-1185">Reference proteome</keyword>
<dbReference type="Pfam" id="PF00081">
    <property type="entry name" value="Sod_Fe_N"/>
    <property type="match status" value="1"/>
</dbReference>
<feature type="domain" description="Manganese/iron superoxide dismutase N-terminal" evidence="7">
    <location>
        <begin position="38"/>
        <end position="121"/>
    </location>
</feature>
<dbReference type="SUPFAM" id="SSF46609">
    <property type="entry name" value="Fe,Mn superoxide dismutase (SOD), N-terminal domain"/>
    <property type="match status" value="1"/>
</dbReference>
<dbReference type="SUPFAM" id="SSF54719">
    <property type="entry name" value="Fe,Mn superoxide dismutase (SOD), C-terminal domain"/>
    <property type="match status" value="1"/>
</dbReference>
<dbReference type="InterPro" id="IPR019832">
    <property type="entry name" value="Mn/Fe_SOD_C"/>
</dbReference>
<keyword evidence="3 5" id="KW-0479">Metal-binding</keyword>
<evidence type="ECO:0000256" key="4">
    <source>
        <dbReference type="ARBA" id="ARBA00023002"/>
    </source>
</evidence>
<dbReference type="EC" id="1.15.1.1" evidence="2 6"/>
<dbReference type="GO" id="GO:0004784">
    <property type="term" value="F:superoxide dismutase activity"/>
    <property type="evidence" value="ECO:0007669"/>
    <property type="project" value="UniProtKB-EC"/>
</dbReference>
<dbReference type="PROSITE" id="PS00088">
    <property type="entry name" value="SOD_MN"/>
    <property type="match status" value="1"/>
</dbReference>
<evidence type="ECO:0000256" key="3">
    <source>
        <dbReference type="ARBA" id="ARBA00022723"/>
    </source>
</evidence>
<dbReference type="AlphaFoldDB" id="A0A518D5G8"/>
<dbReference type="InterPro" id="IPR036324">
    <property type="entry name" value="Mn/Fe_SOD_N_sf"/>
</dbReference>
<evidence type="ECO:0000313" key="10">
    <source>
        <dbReference type="Proteomes" id="UP000317429"/>
    </source>
</evidence>
<evidence type="ECO:0000256" key="5">
    <source>
        <dbReference type="PIRSR" id="PIRSR000349-1"/>
    </source>
</evidence>
<evidence type="ECO:0000256" key="2">
    <source>
        <dbReference type="ARBA" id="ARBA00012682"/>
    </source>
</evidence>
<organism evidence="9 10">
    <name type="scientific">Pirellulimonas nuda</name>
    <dbReference type="NCBI Taxonomy" id="2528009"/>
    <lineage>
        <taxon>Bacteria</taxon>
        <taxon>Pseudomonadati</taxon>
        <taxon>Planctomycetota</taxon>
        <taxon>Planctomycetia</taxon>
        <taxon>Pirellulales</taxon>
        <taxon>Lacipirellulaceae</taxon>
        <taxon>Pirellulimonas</taxon>
    </lineage>
</organism>
<dbReference type="PIRSF" id="PIRSF000349">
    <property type="entry name" value="SODismutase"/>
    <property type="match status" value="1"/>
</dbReference>
<dbReference type="GO" id="GO:0046872">
    <property type="term" value="F:metal ion binding"/>
    <property type="evidence" value="ECO:0007669"/>
    <property type="project" value="UniProtKB-KW"/>
</dbReference>